<evidence type="ECO:0000313" key="1">
    <source>
        <dbReference type="EMBL" id="KAJ1374649.1"/>
    </source>
</evidence>
<keyword evidence="2" id="KW-1185">Reference proteome</keyword>
<sequence length="102" mass="11980">MNLVFSFATEQRRRVAFAIFRQLALENSVHFGTNIRKHVYDNGNTFYSTGCTISDEESFEMRTVRIKNLKEDNDKGALREVCRFFEVLTSQWLYEQSVIINS</sequence>
<evidence type="ECO:0000313" key="2">
    <source>
        <dbReference type="Proteomes" id="UP001196413"/>
    </source>
</evidence>
<protein>
    <submittedName>
        <fullName evidence="1">Uncharacterized protein</fullName>
    </submittedName>
</protein>
<dbReference type="EMBL" id="JAHQIW010007477">
    <property type="protein sequence ID" value="KAJ1374649.1"/>
    <property type="molecule type" value="Genomic_DNA"/>
</dbReference>
<proteinExistence type="predicted"/>
<comment type="caution">
    <text evidence="1">The sequence shown here is derived from an EMBL/GenBank/DDBJ whole genome shotgun (WGS) entry which is preliminary data.</text>
</comment>
<name>A0AAD5RE69_PARTN</name>
<organism evidence="1 2">
    <name type="scientific">Parelaphostrongylus tenuis</name>
    <name type="common">Meningeal worm</name>
    <dbReference type="NCBI Taxonomy" id="148309"/>
    <lineage>
        <taxon>Eukaryota</taxon>
        <taxon>Metazoa</taxon>
        <taxon>Ecdysozoa</taxon>
        <taxon>Nematoda</taxon>
        <taxon>Chromadorea</taxon>
        <taxon>Rhabditida</taxon>
        <taxon>Rhabditina</taxon>
        <taxon>Rhabditomorpha</taxon>
        <taxon>Strongyloidea</taxon>
        <taxon>Metastrongylidae</taxon>
        <taxon>Parelaphostrongylus</taxon>
    </lineage>
</organism>
<accession>A0AAD5RE69</accession>
<gene>
    <name evidence="1" type="ORF">KIN20_037381</name>
</gene>
<reference evidence="1" key="1">
    <citation type="submission" date="2021-06" db="EMBL/GenBank/DDBJ databases">
        <title>Parelaphostrongylus tenuis whole genome reference sequence.</title>
        <authorList>
            <person name="Garwood T.J."/>
            <person name="Larsen P.A."/>
            <person name="Fountain-Jones N.M."/>
            <person name="Garbe J.R."/>
            <person name="Macchietto M.G."/>
            <person name="Kania S.A."/>
            <person name="Gerhold R.W."/>
            <person name="Richards J.E."/>
            <person name="Wolf T.M."/>
        </authorList>
    </citation>
    <scope>NUCLEOTIDE SEQUENCE</scope>
    <source>
        <strain evidence="1">MNPRO001-30</strain>
        <tissue evidence="1">Meninges</tissue>
    </source>
</reference>
<dbReference type="AlphaFoldDB" id="A0AAD5RE69"/>
<dbReference type="Proteomes" id="UP001196413">
    <property type="component" value="Unassembled WGS sequence"/>
</dbReference>